<dbReference type="SUPFAM" id="SSF49354">
    <property type="entry name" value="PapD-like"/>
    <property type="match status" value="1"/>
</dbReference>
<feature type="compositionally biased region" description="Basic and acidic residues" evidence="1">
    <location>
        <begin position="15"/>
        <end position="31"/>
    </location>
</feature>
<keyword evidence="3" id="KW-1185">Reference proteome</keyword>
<feature type="region of interest" description="Disordered" evidence="1">
    <location>
        <begin position="1"/>
        <end position="38"/>
    </location>
</feature>
<proteinExistence type="predicted"/>
<dbReference type="WBParaSite" id="L893_g26471.t1">
    <property type="protein sequence ID" value="L893_g26471.t1"/>
    <property type="gene ID" value="L893_g26471"/>
</dbReference>
<feature type="domain" description="MSP" evidence="2">
    <location>
        <begin position="120"/>
        <end position="235"/>
    </location>
</feature>
<dbReference type="InterPro" id="IPR008962">
    <property type="entry name" value="PapD-like_sf"/>
</dbReference>
<reference evidence="4" key="1">
    <citation type="submission" date="2016-11" db="UniProtKB">
        <authorList>
            <consortium name="WormBaseParasite"/>
        </authorList>
    </citation>
    <scope>IDENTIFICATION</scope>
</reference>
<dbReference type="AlphaFoldDB" id="A0A1I7ZI98"/>
<protein>
    <submittedName>
        <fullName evidence="4">MSP domain-containing protein</fullName>
    </submittedName>
</protein>
<dbReference type="Gene3D" id="2.60.40.10">
    <property type="entry name" value="Immunoglobulins"/>
    <property type="match status" value="1"/>
</dbReference>
<name>A0A1I7ZI98_9BILA</name>
<evidence type="ECO:0000259" key="2">
    <source>
        <dbReference type="PROSITE" id="PS50202"/>
    </source>
</evidence>
<dbReference type="InterPro" id="IPR013783">
    <property type="entry name" value="Ig-like_fold"/>
</dbReference>
<sequence>MAQDDDEQCEEAEPFDDHGRRTTLRKQETKWTESSADGLLSLETDMETALSGTESSERTFVPRVGAFADSPPEIDTPAASLLLRRSLLLSSRSMAVAVRKVVSPVDKKAPRLHGGTPDTELVLSPRWIVFSSADGYRTPQMFDVTITNADQMPVVFRLRTKSRWMPGLSRAHGFLKPGESTVVTVFLTTAIKWSRDPSDVAGRRHRVLCESLTVEQLKPPNDADALQQWVRDIFRHTAADRPFTRVYTKLNFFLPKVGDDWVCVSA</sequence>
<dbReference type="Proteomes" id="UP000095287">
    <property type="component" value="Unplaced"/>
</dbReference>
<dbReference type="InterPro" id="IPR000535">
    <property type="entry name" value="MSP_dom"/>
</dbReference>
<evidence type="ECO:0000313" key="3">
    <source>
        <dbReference type="Proteomes" id="UP000095287"/>
    </source>
</evidence>
<feature type="compositionally biased region" description="Acidic residues" evidence="1">
    <location>
        <begin position="1"/>
        <end position="14"/>
    </location>
</feature>
<organism evidence="3 4">
    <name type="scientific">Steinernema glaseri</name>
    <dbReference type="NCBI Taxonomy" id="37863"/>
    <lineage>
        <taxon>Eukaryota</taxon>
        <taxon>Metazoa</taxon>
        <taxon>Ecdysozoa</taxon>
        <taxon>Nematoda</taxon>
        <taxon>Chromadorea</taxon>
        <taxon>Rhabditida</taxon>
        <taxon>Tylenchina</taxon>
        <taxon>Panagrolaimomorpha</taxon>
        <taxon>Strongyloidoidea</taxon>
        <taxon>Steinernematidae</taxon>
        <taxon>Steinernema</taxon>
    </lineage>
</organism>
<evidence type="ECO:0000313" key="4">
    <source>
        <dbReference type="WBParaSite" id="L893_g26471.t1"/>
    </source>
</evidence>
<accession>A0A1I7ZI98</accession>
<dbReference type="PROSITE" id="PS50202">
    <property type="entry name" value="MSP"/>
    <property type="match status" value="1"/>
</dbReference>
<evidence type="ECO:0000256" key="1">
    <source>
        <dbReference type="SAM" id="MobiDB-lite"/>
    </source>
</evidence>